<name>A0A381Z152_9ZZZZ</name>
<gene>
    <name evidence="1" type="ORF">METZ01_LOCUS135505</name>
</gene>
<accession>A0A381Z152</accession>
<evidence type="ECO:0000313" key="1">
    <source>
        <dbReference type="EMBL" id="SVA82651.1"/>
    </source>
</evidence>
<dbReference type="EMBL" id="UINC01019511">
    <property type="protein sequence ID" value="SVA82651.1"/>
    <property type="molecule type" value="Genomic_DNA"/>
</dbReference>
<protein>
    <submittedName>
        <fullName evidence="1">Uncharacterized protein</fullName>
    </submittedName>
</protein>
<sequence>MSISQKSSELSYDKEDCLENVIKFINSGKTLEEVFDIYPISTSDHLDSVKKVINKYKERNLQNGFSKYVNKKGAFAALADEKGTFISIGSPFTYSFKNFDKESGLFFPDRSEGEKK</sequence>
<proteinExistence type="predicted"/>
<organism evidence="1">
    <name type="scientific">marine metagenome</name>
    <dbReference type="NCBI Taxonomy" id="408172"/>
    <lineage>
        <taxon>unclassified sequences</taxon>
        <taxon>metagenomes</taxon>
        <taxon>ecological metagenomes</taxon>
    </lineage>
</organism>
<dbReference type="AlphaFoldDB" id="A0A381Z152"/>
<reference evidence="1" key="1">
    <citation type="submission" date="2018-05" db="EMBL/GenBank/DDBJ databases">
        <authorList>
            <person name="Lanie J.A."/>
            <person name="Ng W.-L."/>
            <person name="Kazmierczak K.M."/>
            <person name="Andrzejewski T.M."/>
            <person name="Davidsen T.M."/>
            <person name="Wayne K.J."/>
            <person name="Tettelin H."/>
            <person name="Glass J.I."/>
            <person name="Rusch D."/>
            <person name="Podicherti R."/>
            <person name="Tsui H.-C.T."/>
            <person name="Winkler M.E."/>
        </authorList>
    </citation>
    <scope>NUCLEOTIDE SEQUENCE</scope>
</reference>